<dbReference type="NCBIfam" id="TIGR00231">
    <property type="entry name" value="small_GTP"/>
    <property type="match status" value="1"/>
</dbReference>
<dbReference type="PROSITE" id="PS51722">
    <property type="entry name" value="G_TR_2"/>
    <property type="match status" value="1"/>
</dbReference>
<dbReference type="InterPro" id="IPR027417">
    <property type="entry name" value="P-loop_NTPase"/>
</dbReference>
<dbReference type="InterPro" id="IPR035647">
    <property type="entry name" value="EFG_III/V"/>
</dbReference>
<keyword evidence="3" id="KW-0342">GTP-binding</keyword>
<sequence length="652" mass="69197">MPTVNIGLLAHVDAGKTSLTERLLFDTGAIGRLGSVDEGSTQTDSGDIERSRGITIRSAVAPFRVGDLQVNLIDTPGHADFVAEVERALGVLDGAVLLLSAVEGVQAHTRVLMRVLRGLKLPTLIFVNKVDRPGARPQELLERMRRTLWPYLLPMASVEDAGTAGVRVRPAPPHDARAAEILAEHDEELLEDLVAGRTPGAARLEAAVARQSAAAVLYPVFFGSALGGQGVGGLVEGIRRYLPVPPPAGGQARGTVFAIEPGPRGERVAYLRLRSGELRVRERVTYRRREPGGGTAERTEQITALRVVAPGAASSGGDPDRAGDIARVRGLSGVRVGDLIGPLPPGSADACFPPPSLETLVRPPRRNQAARLRAALVRLADEDPLIQARLTPDGATSLLLYGEVQKEVIAARLEREFGAGAVFEPSTPVYTERPAGTGALLEEMNHRRGVPDFWATVGLRVEPGAPGSGVRFRREVELGALPAAFDRAIEESVHETLGQGLYGWPVTDCAVTLTHSGFGGPVSTAADFRGLTPLVLMGALRLAGTRVYEPCHSFELEIPAEALGPVTARLAALGARLHRSAAREAAWSVEGEIPAGAVHVFQRELPGLSHGEGVWWSAPGGDRPVSGRPPARPRAGGDPLDREAYLRHLAGR</sequence>
<reference evidence="7" key="1">
    <citation type="journal article" date="2019" name="Int. J. Syst. Evol. Microbiol.">
        <title>The Global Catalogue of Microorganisms (GCM) 10K type strain sequencing project: providing services to taxonomists for standard genome sequencing and annotation.</title>
        <authorList>
            <consortium name="The Broad Institute Genomics Platform"/>
            <consortium name="The Broad Institute Genome Sequencing Center for Infectious Disease"/>
            <person name="Wu L."/>
            <person name="Ma J."/>
        </authorList>
    </citation>
    <scope>NUCLEOTIDE SEQUENCE [LARGE SCALE GENOMIC DNA]</scope>
    <source>
        <strain evidence="7">TBRC 7912</strain>
    </source>
</reference>
<dbReference type="PRINTS" id="PR00315">
    <property type="entry name" value="ELONGATNFCT"/>
</dbReference>
<protein>
    <submittedName>
        <fullName evidence="6">GTP-binding protein</fullName>
    </submittedName>
</protein>
<accession>A0ABV8EZ81</accession>
<evidence type="ECO:0000256" key="2">
    <source>
        <dbReference type="ARBA" id="ARBA00022917"/>
    </source>
</evidence>
<gene>
    <name evidence="6" type="ORF">ACFOYY_09535</name>
</gene>
<evidence type="ECO:0000256" key="4">
    <source>
        <dbReference type="SAM" id="MobiDB-lite"/>
    </source>
</evidence>
<dbReference type="PROSITE" id="PS00301">
    <property type="entry name" value="G_TR_1"/>
    <property type="match status" value="1"/>
</dbReference>
<dbReference type="InterPro" id="IPR009000">
    <property type="entry name" value="Transl_B-barrel_sf"/>
</dbReference>
<dbReference type="PANTHER" id="PTHR43261">
    <property type="entry name" value="TRANSLATION ELONGATION FACTOR G-RELATED"/>
    <property type="match status" value="1"/>
</dbReference>
<dbReference type="PRINTS" id="PR01037">
    <property type="entry name" value="TCRTETOQM"/>
</dbReference>
<dbReference type="InterPro" id="IPR031157">
    <property type="entry name" value="G_TR_CS"/>
</dbReference>
<dbReference type="SUPFAM" id="SSF52540">
    <property type="entry name" value="P-loop containing nucleoside triphosphate hydrolases"/>
    <property type="match status" value="1"/>
</dbReference>
<dbReference type="Gene3D" id="3.30.230.10">
    <property type="match status" value="1"/>
</dbReference>
<dbReference type="Gene3D" id="2.40.30.10">
    <property type="entry name" value="Translation factors"/>
    <property type="match status" value="1"/>
</dbReference>
<dbReference type="SMART" id="SM00889">
    <property type="entry name" value="EFG_IV"/>
    <property type="match status" value="1"/>
</dbReference>
<evidence type="ECO:0000259" key="5">
    <source>
        <dbReference type="PROSITE" id="PS51722"/>
    </source>
</evidence>
<keyword evidence="2" id="KW-0648">Protein biosynthesis</keyword>
<feature type="region of interest" description="Disordered" evidence="4">
    <location>
        <begin position="616"/>
        <end position="643"/>
    </location>
</feature>
<dbReference type="Pfam" id="PF14492">
    <property type="entry name" value="EFG_III"/>
    <property type="match status" value="1"/>
</dbReference>
<dbReference type="EMBL" id="JBHSBC010000008">
    <property type="protein sequence ID" value="MFC3980362.1"/>
    <property type="molecule type" value="Genomic_DNA"/>
</dbReference>
<keyword evidence="1" id="KW-0547">Nucleotide-binding</keyword>
<evidence type="ECO:0000313" key="6">
    <source>
        <dbReference type="EMBL" id="MFC3980362.1"/>
    </source>
</evidence>
<dbReference type="InterPro" id="IPR005517">
    <property type="entry name" value="Transl_elong_EFG/EF2_IV"/>
</dbReference>
<evidence type="ECO:0000256" key="1">
    <source>
        <dbReference type="ARBA" id="ARBA00022741"/>
    </source>
</evidence>
<dbReference type="SUPFAM" id="SSF54211">
    <property type="entry name" value="Ribosomal protein S5 domain 2-like"/>
    <property type="match status" value="1"/>
</dbReference>
<dbReference type="InterPro" id="IPR041095">
    <property type="entry name" value="EFG_II"/>
</dbReference>
<dbReference type="RefSeq" id="WP_386189376.1">
    <property type="nucleotide sequence ID" value="NZ_JBHSBC010000008.1"/>
</dbReference>
<dbReference type="SUPFAM" id="SSF50447">
    <property type="entry name" value="Translation proteins"/>
    <property type="match status" value="1"/>
</dbReference>
<dbReference type="InterPro" id="IPR014721">
    <property type="entry name" value="Ribsml_uS5_D2-typ_fold_subgr"/>
</dbReference>
<proteinExistence type="predicted"/>
<organism evidence="6 7">
    <name type="scientific">Streptosporangium jomthongense</name>
    <dbReference type="NCBI Taxonomy" id="1193683"/>
    <lineage>
        <taxon>Bacteria</taxon>
        <taxon>Bacillati</taxon>
        <taxon>Actinomycetota</taxon>
        <taxon>Actinomycetes</taxon>
        <taxon>Streptosporangiales</taxon>
        <taxon>Streptosporangiaceae</taxon>
        <taxon>Streptosporangium</taxon>
    </lineage>
</organism>
<dbReference type="PANTHER" id="PTHR43261:SF1">
    <property type="entry name" value="RIBOSOME-RELEASING FACTOR 2, MITOCHONDRIAL"/>
    <property type="match status" value="1"/>
</dbReference>
<feature type="domain" description="Tr-type G" evidence="5">
    <location>
        <begin position="1"/>
        <end position="247"/>
    </location>
</feature>
<evidence type="ECO:0000313" key="7">
    <source>
        <dbReference type="Proteomes" id="UP001595698"/>
    </source>
</evidence>
<dbReference type="InterPro" id="IPR000640">
    <property type="entry name" value="EFG_V-like"/>
</dbReference>
<dbReference type="SUPFAM" id="SSF54980">
    <property type="entry name" value="EF-G C-terminal domain-like"/>
    <property type="match status" value="2"/>
</dbReference>
<dbReference type="Gene3D" id="3.30.70.870">
    <property type="entry name" value="Elongation Factor G (Translational Gtpase), domain 3"/>
    <property type="match status" value="1"/>
</dbReference>
<name>A0ABV8EZ81_9ACTN</name>
<dbReference type="Pfam" id="PF00679">
    <property type="entry name" value="EFG_C"/>
    <property type="match status" value="1"/>
</dbReference>
<comment type="caution">
    <text evidence="6">The sequence shown here is derived from an EMBL/GenBank/DDBJ whole genome shotgun (WGS) entry which is preliminary data.</text>
</comment>
<keyword evidence="7" id="KW-1185">Reference proteome</keyword>
<dbReference type="Pfam" id="PF03764">
    <property type="entry name" value="EFG_IV"/>
    <property type="match status" value="1"/>
</dbReference>
<dbReference type="Gene3D" id="3.40.50.300">
    <property type="entry name" value="P-loop containing nucleotide triphosphate hydrolases"/>
    <property type="match status" value="1"/>
</dbReference>
<dbReference type="InterPro" id="IPR005225">
    <property type="entry name" value="Small_GTP-bd"/>
</dbReference>
<dbReference type="Proteomes" id="UP001595698">
    <property type="component" value="Unassembled WGS sequence"/>
</dbReference>
<dbReference type="InterPro" id="IPR020568">
    <property type="entry name" value="Ribosomal_Su5_D2-typ_SF"/>
</dbReference>
<dbReference type="InterPro" id="IPR000795">
    <property type="entry name" value="T_Tr_GTP-bd_dom"/>
</dbReference>
<dbReference type="Pfam" id="PF00009">
    <property type="entry name" value="GTP_EFTU"/>
    <property type="match status" value="1"/>
</dbReference>
<evidence type="ECO:0000256" key="3">
    <source>
        <dbReference type="ARBA" id="ARBA00023134"/>
    </source>
</evidence>